<evidence type="ECO:0000313" key="8">
    <source>
        <dbReference type="Proteomes" id="UP000050975"/>
    </source>
</evidence>
<proteinExistence type="predicted"/>
<comment type="subcellular location">
    <subcellularLocation>
        <location evidence="1">Membrane</location>
        <topology evidence="1">Multi-pass membrane protein</topology>
    </subcellularLocation>
</comment>
<feature type="transmembrane region" description="Helical" evidence="5">
    <location>
        <begin position="199"/>
        <end position="219"/>
    </location>
</feature>
<dbReference type="GO" id="GO:0016020">
    <property type="term" value="C:membrane"/>
    <property type="evidence" value="ECO:0007669"/>
    <property type="project" value="UniProtKB-SubCell"/>
</dbReference>
<dbReference type="GO" id="GO:1902600">
    <property type="term" value="P:proton transmembrane transport"/>
    <property type="evidence" value="ECO:0007669"/>
    <property type="project" value="InterPro"/>
</dbReference>
<dbReference type="Proteomes" id="UP000050975">
    <property type="component" value="Unassembled WGS sequence"/>
</dbReference>
<gene>
    <name evidence="7" type="ORF">AMJ74_02535</name>
</gene>
<protein>
    <recommendedName>
        <fullName evidence="6">Cation/H+ exchanger transmembrane domain-containing protein</fullName>
    </recommendedName>
</protein>
<feature type="transmembrane region" description="Helical" evidence="5">
    <location>
        <begin position="364"/>
        <end position="384"/>
    </location>
</feature>
<dbReference type="PANTHER" id="PTHR43021">
    <property type="entry name" value="NA(+)/H(+) ANTIPORTER-RELATED"/>
    <property type="match status" value="1"/>
</dbReference>
<dbReference type="InterPro" id="IPR006153">
    <property type="entry name" value="Cation/H_exchanger_TM"/>
</dbReference>
<dbReference type="PANTHER" id="PTHR43021:SF2">
    <property type="entry name" value="CATION_H+ EXCHANGER DOMAIN-CONTAINING PROTEIN"/>
    <property type="match status" value="1"/>
</dbReference>
<sequence length="394" mass="42235">MGRSHQLNSILGFALIIVCGYVGAKLLRRFHFPAVTAYLLIGILIGPYVLNVIPVKVVGTSDLISNFVLGMIAFALGSNFRIDSIRKAGSTVLWISLLEAGFAWLLVTFVMILYFLARRMPIHPALVLGAAAAATAPAATVMVIREYRANGPVTEMLMRVVAIDDAWCLIFSALAIAIANALNVGVFNANVVMEAFLEIFAALVLGGVLAVLLHFLVRFIVNREEVLVIVVGFIFLAVGLSVRLKLSPLLTNIALGIIIANIAKNSELYFETLRQVDMVLFLAFFVLVGANLELTIIPNIGLMGLLYVIFRVAGKFLGVKLGALISKAGPNVGNYLGWGLVPQAGGALGVALSAKAMYPRFGEIIFTTITATTVIYELVGPIAAKYGLRKAGEI</sequence>
<dbReference type="EMBL" id="LJVE01000030">
    <property type="protein sequence ID" value="KPL14919.1"/>
    <property type="molecule type" value="Genomic_DNA"/>
</dbReference>
<keyword evidence="3 5" id="KW-1133">Transmembrane helix</keyword>
<dbReference type="PATRIC" id="fig|1703778.3.peg.98"/>
<evidence type="ECO:0000256" key="4">
    <source>
        <dbReference type="ARBA" id="ARBA00023136"/>
    </source>
</evidence>
<keyword evidence="2 5" id="KW-0812">Transmembrane</keyword>
<feature type="transmembrane region" description="Helical" evidence="5">
    <location>
        <begin position="92"/>
        <end position="116"/>
    </location>
</feature>
<feature type="transmembrane region" description="Helical" evidence="5">
    <location>
        <begin position="63"/>
        <end position="80"/>
    </location>
</feature>
<name>A0A0S8JYR7_UNCW3</name>
<feature type="transmembrane region" description="Helical" evidence="5">
    <location>
        <begin position="36"/>
        <end position="57"/>
    </location>
</feature>
<evidence type="ECO:0000256" key="3">
    <source>
        <dbReference type="ARBA" id="ARBA00022989"/>
    </source>
</evidence>
<accession>A0A0S8JYR7</accession>
<feature type="transmembrane region" description="Helical" evidence="5">
    <location>
        <begin position="226"/>
        <end position="243"/>
    </location>
</feature>
<feature type="transmembrane region" description="Helical" evidence="5">
    <location>
        <begin position="335"/>
        <end position="358"/>
    </location>
</feature>
<feature type="transmembrane region" description="Helical" evidence="5">
    <location>
        <begin position="156"/>
        <end position="179"/>
    </location>
</feature>
<evidence type="ECO:0000256" key="2">
    <source>
        <dbReference type="ARBA" id="ARBA00022692"/>
    </source>
</evidence>
<feature type="transmembrane region" description="Helical" evidence="5">
    <location>
        <begin position="6"/>
        <end position="24"/>
    </location>
</feature>
<evidence type="ECO:0000256" key="1">
    <source>
        <dbReference type="ARBA" id="ARBA00004141"/>
    </source>
</evidence>
<dbReference type="GO" id="GO:0015297">
    <property type="term" value="F:antiporter activity"/>
    <property type="evidence" value="ECO:0007669"/>
    <property type="project" value="InterPro"/>
</dbReference>
<evidence type="ECO:0000259" key="6">
    <source>
        <dbReference type="Pfam" id="PF00999"/>
    </source>
</evidence>
<reference evidence="7 8" key="1">
    <citation type="journal article" date="2015" name="Microbiome">
        <title>Genomic resolution of linkages in carbon, nitrogen, and sulfur cycling among widespread estuary sediment bacteria.</title>
        <authorList>
            <person name="Baker B.J."/>
            <person name="Lazar C.S."/>
            <person name="Teske A.P."/>
            <person name="Dick G.J."/>
        </authorList>
    </citation>
    <scope>NUCLEOTIDE SEQUENCE [LARGE SCALE GENOMIC DNA]</scope>
    <source>
        <strain evidence="7">SM1_77</strain>
    </source>
</reference>
<feature type="transmembrane region" description="Helical" evidence="5">
    <location>
        <begin position="122"/>
        <end position="144"/>
    </location>
</feature>
<evidence type="ECO:0000313" key="7">
    <source>
        <dbReference type="EMBL" id="KPL14919.1"/>
    </source>
</evidence>
<feature type="transmembrane region" description="Helical" evidence="5">
    <location>
        <begin position="278"/>
        <end position="298"/>
    </location>
</feature>
<comment type="caution">
    <text evidence="7">The sequence shown here is derived from an EMBL/GenBank/DDBJ whole genome shotgun (WGS) entry which is preliminary data.</text>
</comment>
<dbReference type="Pfam" id="PF00999">
    <property type="entry name" value="Na_H_Exchanger"/>
    <property type="match status" value="1"/>
</dbReference>
<evidence type="ECO:0000256" key="5">
    <source>
        <dbReference type="SAM" id="Phobius"/>
    </source>
</evidence>
<organism evidence="7 8">
    <name type="scientific">candidate division WOR_3 bacterium SM1_77</name>
    <dbReference type="NCBI Taxonomy" id="1703778"/>
    <lineage>
        <taxon>Bacteria</taxon>
        <taxon>Bacteria division WOR-3</taxon>
    </lineage>
</organism>
<feature type="domain" description="Cation/H+ exchanger transmembrane" evidence="6">
    <location>
        <begin position="16"/>
        <end position="378"/>
    </location>
</feature>
<dbReference type="AlphaFoldDB" id="A0A0S8JYR7"/>
<keyword evidence="4 5" id="KW-0472">Membrane</keyword>
<dbReference type="Gene3D" id="1.20.1530.20">
    <property type="match status" value="1"/>
</dbReference>
<dbReference type="InterPro" id="IPR038770">
    <property type="entry name" value="Na+/solute_symporter_sf"/>
</dbReference>